<proteinExistence type="predicted"/>
<dbReference type="Proteomes" id="UP000199533">
    <property type="component" value="Unassembled WGS sequence"/>
</dbReference>
<evidence type="ECO:0000313" key="2">
    <source>
        <dbReference type="Proteomes" id="UP000199533"/>
    </source>
</evidence>
<keyword evidence="2" id="KW-1185">Reference proteome</keyword>
<sequence>MVDVANNSRALPRMFYGDPLEVVERIQRDELGCRLCVNHRVVLGGVICTHHSNELQRGVPGIGYRCKFFKEMD</sequence>
<evidence type="ECO:0000313" key="1">
    <source>
        <dbReference type="EMBL" id="SFK74902.1"/>
    </source>
</evidence>
<gene>
    <name evidence="1" type="ORF">SAMN05216302_101451</name>
</gene>
<organism evidence="1 2">
    <name type="scientific">Nitrosomonas aestuarii</name>
    <dbReference type="NCBI Taxonomy" id="52441"/>
    <lineage>
        <taxon>Bacteria</taxon>
        <taxon>Pseudomonadati</taxon>
        <taxon>Pseudomonadota</taxon>
        <taxon>Betaproteobacteria</taxon>
        <taxon>Nitrosomonadales</taxon>
        <taxon>Nitrosomonadaceae</taxon>
        <taxon>Nitrosomonas</taxon>
    </lineage>
</organism>
<reference evidence="2" key="1">
    <citation type="submission" date="2016-10" db="EMBL/GenBank/DDBJ databases">
        <authorList>
            <person name="Varghese N."/>
            <person name="Submissions S."/>
        </authorList>
    </citation>
    <scope>NUCLEOTIDE SEQUENCE [LARGE SCALE GENOMIC DNA]</scope>
    <source>
        <strain evidence="2">Nm69</strain>
    </source>
</reference>
<dbReference type="AlphaFoldDB" id="A0A1I4C1H1"/>
<dbReference type="STRING" id="52441.SAMN05216302_101451"/>
<dbReference type="EMBL" id="FOSP01000014">
    <property type="protein sequence ID" value="SFK74902.1"/>
    <property type="molecule type" value="Genomic_DNA"/>
</dbReference>
<accession>A0A1I4C1H1</accession>
<name>A0A1I4C1H1_9PROT</name>
<protein>
    <submittedName>
        <fullName evidence="1">Uncharacterized protein</fullName>
    </submittedName>
</protein>